<dbReference type="PANTHER" id="PTHR11524:SF58">
    <property type="entry name" value="IP16805P"/>
    <property type="match status" value="1"/>
</dbReference>
<evidence type="ECO:0000313" key="1">
    <source>
        <dbReference type="EnsemblMetazoa" id="AATE009858-PA.1"/>
    </source>
</evidence>
<dbReference type="EnsemblMetazoa" id="ENSAATROPT009947">
    <property type="protein sequence ID" value="ENSAATROPP008994"/>
    <property type="gene ID" value="ENSAATROPG008107"/>
</dbReference>
<name>A0A182J211_ANOAO</name>
<dbReference type="SUPFAM" id="SSF55129">
    <property type="entry name" value="Ribosomal protein L30p/L7e"/>
    <property type="match status" value="1"/>
</dbReference>
<evidence type="ECO:0000313" key="2">
    <source>
        <dbReference type="Proteomes" id="UP000075880"/>
    </source>
</evidence>
<dbReference type="GO" id="GO:0000463">
    <property type="term" value="P:maturation of LSU-rRNA from tricistronic rRNA transcript (SSU-rRNA, 5.8S rRNA, LSU-rRNA)"/>
    <property type="evidence" value="ECO:0007669"/>
    <property type="project" value="TreeGrafter"/>
</dbReference>
<sequence>MEQYRVPNKLPSEEINILAQRKGRLKQAAQRTAPAPRKKNNRYSFKKIEKIVAASRIAERDTKRILRNFLQTGFRLKNPEIEEGRLILIYRHRAKRVENKPVLRYLNDLNLPFMKCAAFHRLTPEVHAMLKIVEPYVIWGYPQMTVIHDLIFKYGALRNTDTNLRAKSVPLSSNKLVEDIFGTYGIICVDDLVHEIMTLGPNFDKVQQHFRSFVLRNPLGGWKGARKGKLRSIGGEAGFRGDAINELFQKLL</sequence>
<accession>A0A182J211</accession>
<dbReference type="EnsemblMetazoa" id="AATE009858-RA">
    <property type="protein sequence ID" value="AATE009858-PA.1"/>
    <property type="gene ID" value="AATE009858"/>
</dbReference>
<dbReference type="GO" id="GO:0003723">
    <property type="term" value="F:RNA binding"/>
    <property type="evidence" value="ECO:0007669"/>
    <property type="project" value="TreeGrafter"/>
</dbReference>
<dbReference type="PANTHER" id="PTHR11524">
    <property type="entry name" value="60S RIBOSOMAL PROTEIN L7"/>
    <property type="match status" value="1"/>
</dbReference>
<reference evidence="1" key="2">
    <citation type="submission" date="2022-08" db="UniProtKB">
        <authorList>
            <consortium name="EnsemblMetazoa"/>
        </authorList>
    </citation>
    <scope>IDENTIFICATION</scope>
    <source>
        <strain evidence="1">EBRO</strain>
    </source>
</reference>
<dbReference type="OrthoDB" id="28644at2759"/>
<reference evidence="2" key="1">
    <citation type="submission" date="2021-09" db="EMBL/GenBank/DDBJ databases">
        <authorList>
            <consortium name="Infravec"/>
            <person name="Campbell I L."/>
            <person name="Maslen G."/>
            <person name="Yates A."/>
        </authorList>
    </citation>
    <scope>NUCLEOTIDE SEQUENCE [LARGE SCALE GENOMIC DNA]</scope>
    <source>
        <strain evidence="2">Infravec2 EBRE</strain>
    </source>
</reference>
<keyword evidence="2" id="KW-1185">Reference proteome</keyword>
<dbReference type="GO" id="GO:0022625">
    <property type="term" value="C:cytosolic large ribosomal subunit"/>
    <property type="evidence" value="ECO:0007669"/>
    <property type="project" value="TreeGrafter"/>
</dbReference>
<dbReference type="GO" id="GO:0003735">
    <property type="term" value="F:structural constituent of ribosome"/>
    <property type="evidence" value="ECO:0007669"/>
    <property type="project" value="TreeGrafter"/>
</dbReference>
<dbReference type="AlphaFoldDB" id="A0A182J211"/>
<dbReference type="InterPro" id="IPR036919">
    <property type="entry name" value="Ribo_uL30_ferredoxin-like_sf"/>
</dbReference>
<dbReference type="InterPro" id="IPR035808">
    <property type="entry name" value="Ribosomal_uL30_euk_arc"/>
</dbReference>
<dbReference type="CDD" id="cd01657">
    <property type="entry name" value="Ribosomal_L7_archeal_euk"/>
    <property type="match status" value="1"/>
</dbReference>
<dbReference type="STRING" id="41427.A0A182J211"/>
<dbReference type="Gene3D" id="3.30.1390.20">
    <property type="entry name" value="Ribosomal protein L30, ferredoxin-like fold domain"/>
    <property type="match status" value="1"/>
</dbReference>
<dbReference type="VEuPathDB" id="VectorBase:AATE009858"/>
<dbReference type="InterPro" id="IPR039699">
    <property type="entry name" value="Ribosomal_uL30"/>
</dbReference>
<organism evidence="1">
    <name type="scientific">Anopheles atroparvus</name>
    <name type="common">European mosquito</name>
    <dbReference type="NCBI Taxonomy" id="41427"/>
    <lineage>
        <taxon>Eukaryota</taxon>
        <taxon>Metazoa</taxon>
        <taxon>Ecdysozoa</taxon>
        <taxon>Arthropoda</taxon>
        <taxon>Hexapoda</taxon>
        <taxon>Insecta</taxon>
        <taxon>Pterygota</taxon>
        <taxon>Neoptera</taxon>
        <taxon>Endopterygota</taxon>
        <taxon>Diptera</taxon>
        <taxon>Nematocera</taxon>
        <taxon>Culicoidea</taxon>
        <taxon>Culicidae</taxon>
        <taxon>Anophelinae</taxon>
        <taxon>Anopheles</taxon>
    </lineage>
</organism>
<dbReference type="Proteomes" id="UP000075880">
    <property type="component" value="Unassembled WGS sequence"/>
</dbReference>
<protein>
    <submittedName>
        <fullName evidence="1">Uncharacterized protein</fullName>
    </submittedName>
</protein>
<proteinExistence type="predicted"/>